<sequence>MSMHPQSQHQNPKQQQTQPYSAASQSGGGLRGVKQPSGAGSSGKTGGVGHKPQQQQSQHGRSVSLLSRIRHNASPSASPTSSDNSSRDTRSERTLAHSASAGSIRQAHQMARPANETAVSSQQRKLSVKVLPPQDSVETQRPVRKRNSFRGDGKSGGFISQFLSRRASSRSRSPHSRSEQTSAETQPIHRLARSPGTPQSQRSAGSGDSGNSSRSPASIDDSGIASGEHFH</sequence>
<gene>
    <name evidence="2" type="ORF">IWW36_005408</name>
</gene>
<dbReference type="Proteomes" id="UP001139887">
    <property type="component" value="Unassembled WGS sequence"/>
</dbReference>
<feature type="compositionally biased region" description="Polar residues" evidence="1">
    <location>
        <begin position="52"/>
        <end position="65"/>
    </location>
</feature>
<organism evidence="2 3">
    <name type="scientific">Coemansia brasiliensis</name>
    <dbReference type="NCBI Taxonomy" id="2650707"/>
    <lineage>
        <taxon>Eukaryota</taxon>
        <taxon>Fungi</taxon>
        <taxon>Fungi incertae sedis</taxon>
        <taxon>Zoopagomycota</taxon>
        <taxon>Kickxellomycotina</taxon>
        <taxon>Kickxellomycetes</taxon>
        <taxon>Kickxellales</taxon>
        <taxon>Kickxellaceae</taxon>
        <taxon>Coemansia</taxon>
    </lineage>
</organism>
<evidence type="ECO:0000313" key="2">
    <source>
        <dbReference type="EMBL" id="KAJ2843838.1"/>
    </source>
</evidence>
<feature type="compositionally biased region" description="Low complexity" evidence="1">
    <location>
        <begin position="72"/>
        <end position="84"/>
    </location>
</feature>
<feature type="compositionally biased region" description="Polar residues" evidence="1">
    <location>
        <begin position="196"/>
        <end position="216"/>
    </location>
</feature>
<dbReference type="AlphaFoldDB" id="A0A9W8IA96"/>
<comment type="caution">
    <text evidence="2">The sequence shown here is derived from an EMBL/GenBank/DDBJ whole genome shotgun (WGS) entry which is preliminary data.</text>
</comment>
<feature type="compositionally biased region" description="Low complexity" evidence="1">
    <location>
        <begin position="1"/>
        <end position="19"/>
    </location>
</feature>
<reference evidence="2" key="1">
    <citation type="submission" date="2022-07" db="EMBL/GenBank/DDBJ databases">
        <title>Phylogenomic reconstructions and comparative analyses of Kickxellomycotina fungi.</title>
        <authorList>
            <person name="Reynolds N.K."/>
            <person name="Stajich J.E."/>
            <person name="Barry K."/>
            <person name="Grigoriev I.V."/>
            <person name="Crous P."/>
            <person name="Smith M.E."/>
        </authorList>
    </citation>
    <scope>NUCLEOTIDE SEQUENCE</scope>
    <source>
        <strain evidence="2">NRRL 1566</strain>
    </source>
</reference>
<feature type="non-terminal residue" evidence="2">
    <location>
        <position position="231"/>
    </location>
</feature>
<protein>
    <submittedName>
        <fullName evidence="2">Uncharacterized protein</fullName>
    </submittedName>
</protein>
<dbReference type="OrthoDB" id="5599102at2759"/>
<evidence type="ECO:0000256" key="1">
    <source>
        <dbReference type="SAM" id="MobiDB-lite"/>
    </source>
</evidence>
<accession>A0A9W8IA96</accession>
<evidence type="ECO:0000313" key="3">
    <source>
        <dbReference type="Proteomes" id="UP001139887"/>
    </source>
</evidence>
<dbReference type="EMBL" id="JANBUW010001275">
    <property type="protein sequence ID" value="KAJ2843838.1"/>
    <property type="molecule type" value="Genomic_DNA"/>
</dbReference>
<name>A0A9W8IA96_9FUNG</name>
<feature type="region of interest" description="Disordered" evidence="1">
    <location>
        <begin position="1"/>
        <end position="231"/>
    </location>
</feature>
<feature type="compositionally biased region" description="Gly residues" evidence="1">
    <location>
        <begin position="40"/>
        <end position="49"/>
    </location>
</feature>
<proteinExistence type="predicted"/>
<keyword evidence="3" id="KW-1185">Reference proteome</keyword>
<feature type="compositionally biased region" description="Basic and acidic residues" evidence="1">
    <location>
        <begin position="85"/>
        <end position="95"/>
    </location>
</feature>